<keyword evidence="2" id="KW-0175">Coiled coil</keyword>
<dbReference type="Gene3D" id="2.40.420.20">
    <property type="match status" value="1"/>
</dbReference>
<dbReference type="RefSeq" id="WP_248948115.1">
    <property type="nucleotide sequence ID" value="NZ_JAKILB010000001.1"/>
</dbReference>
<dbReference type="GO" id="GO:1990281">
    <property type="term" value="C:efflux pump complex"/>
    <property type="evidence" value="ECO:0007669"/>
    <property type="project" value="TreeGrafter"/>
</dbReference>
<keyword evidence="5" id="KW-1185">Reference proteome</keyword>
<dbReference type="Gene3D" id="2.40.50.100">
    <property type="match status" value="1"/>
</dbReference>
<gene>
    <name evidence="4" type="ORF">L2740_01140</name>
</gene>
<proteinExistence type="inferred from homology"/>
<evidence type="ECO:0000256" key="2">
    <source>
        <dbReference type="SAM" id="Coils"/>
    </source>
</evidence>
<dbReference type="EMBL" id="JAKILB010000001">
    <property type="protein sequence ID" value="MCL1137178.1"/>
    <property type="molecule type" value="Genomic_DNA"/>
</dbReference>
<name>A0A9X2CBU3_9GAMM</name>
<dbReference type="Proteomes" id="UP001139293">
    <property type="component" value="Unassembled WGS sequence"/>
</dbReference>
<reference evidence="4" key="1">
    <citation type="submission" date="2022-01" db="EMBL/GenBank/DDBJ databases">
        <title>Whole genome-based taxonomy of the Shewanellaceae.</title>
        <authorList>
            <person name="Martin-Rodriguez A.J."/>
        </authorList>
    </citation>
    <scope>NUCLEOTIDE SEQUENCE</scope>
    <source>
        <strain evidence="4">KCTC 23973</strain>
    </source>
</reference>
<sequence length="370" mass="39663">MKISGSKLIPLSVVPLALLILNGCSEAPARTATSQTAIQKIERPVQIMLLDDSQQTNVRRFSGVLEATNTAHLAFKVPGTIAAILVKTGDSVEKGQLLARLDPHDYQVNVIELKARQAEAEAAFQLAKAELKRVKQAIADDAISQVNLDRAKSGYKRSLAMRDVMTQNLQKAQDALAYTELKAPFSGVIGSKAQQAFEQTAPGNPLFSLHQLGEMKAVIDVPENLMLALDPQQAAQVSWHGETKAIMASLSAKDALADPIKQTYQVEFVLNQTTKALPGKAVSVEVGFDAKSASFCVPYGAIINEGSKKSVYLIKEHRAVKTPVTLDSLQSNSACLTGALSAGDAVVTAGVHYLKADQVVSYTVTKAFSY</sequence>
<evidence type="ECO:0000256" key="1">
    <source>
        <dbReference type="ARBA" id="ARBA00009477"/>
    </source>
</evidence>
<dbReference type="Gene3D" id="2.40.30.170">
    <property type="match status" value="1"/>
</dbReference>
<dbReference type="Gene3D" id="1.10.287.470">
    <property type="entry name" value="Helix hairpin bin"/>
    <property type="match status" value="1"/>
</dbReference>
<feature type="domain" description="Multidrug resistance protein MdtA-like barrel-sandwich hybrid" evidence="3">
    <location>
        <begin position="70"/>
        <end position="193"/>
    </location>
</feature>
<organism evidence="4 5">
    <name type="scientific">Shewanella pneumatophori</name>
    <dbReference type="NCBI Taxonomy" id="314092"/>
    <lineage>
        <taxon>Bacteria</taxon>
        <taxon>Pseudomonadati</taxon>
        <taxon>Pseudomonadota</taxon>
        <taxon>Gammaproteobacteria</taxon>
        <taxon>Alteromonadales</taxon>
        <taxon>Shewanellaceae</taxon>
        <taxon>Shewanella</taxon>
    </lineage>
</organism>
<dbReference type="NCBIfam" id="TIGR01730">
    <property type="entry name" value="RND_mfp"/>
    <property type="match status" value="1"/>
</dbReference>
<protein>
    <submittedName>
        <fullName evidence="4">Efflux RND transporter periplasmic adaptor subunit</fullName>
    </submittedName>
</protein>
<dbReference type="SUPFAM" id="SSF111369">
    <property type="entry name" value="HlyD-like secretion proteins"/>
    <property type="match status" value="1"/>
</dbReference>
<feature type="coiled-coil region" evidence="2">
    <location>
        <begin position="110"/>
        <end position="137"/>
    </location>
</feature>
<dbReference type="InterPro" id="IPR006143">
    <property type="entry name" value="RND_pump_MFP"/>
</dbReference>
<dbReference type="InterPro" id="IPR058625">
    <property type="entry name" value="MdtA-like_BSH"/>
</dbReference>
<evidence type="ECO:0000313" key="4">
    <source>
        <dbReference type="EMBL" id="MCL1137178.1"/>
    </source>
</evidence>
<evidence type="ECO:0000259" key="3">
    <source>
        <dbReference type="Pfam" id="PF25917"/>
    </source>
</evidence>
<dbReference type="AlphaFoldDB" id="A0A9X2CBU3"/>
<accession>A0A9X2CBU3</accession>
<dbReference type="PANTHER" id="PTHR30469:SF15">
    <property type="entry name" value="HLYD FAMILY OF SECRETION PROTEINS"/>
    <property type="match status" value="1"/>
</dbReference>
<dbReference type="PANTHER" id="PTHR30469">
    <property type="entry name" value="MULTIDRUG RESISTANCE PROTEIN MDTA"/>
    <property type="match status" value="1"/>
</dbReference>
<comment type="similarity">
    <text evidence="1">Belongs to the membrane fusion protein (MFP) (TC 8.A.1) family.</text>
</comment>
<dbReference type="Pfam" id="PF25917">
    <property type="entry name" value="BSH_RND"/>
    <property type="match status" value="1"/>
</dbReference>
<evidence type="ECO:0000313" key="5">
    <source>
        <dbReference type="Proteomes" id="UP001139293"/>
    </source>
</evidence>
<dbReference type="GO" id="GO:0015562">
    <property type="term" value="F:efflux transmembrane transporter activity"/>
    <property type="evidence" value="ECO:0007669"/>
    <property type="project" value="TreeGrafter"/>
</dbReference>
<comment type="caution">
    <text evidence="4">The sequence shown here is derived from an EMBL/GenBank/DDBJ whole genome shotgun (WGS) entry which is preliminary data.</text>
</comment>